<proteinExistence type="predicted"/>
<evidence type="ECO:0000256" key="1">
    <source>
        <dbReference type="SAM" id="MobiDB-lite"/>
    </source>
</evidence>
<dbReference type="EMBL" id="MBAD02002723">
    <property type="protein sequence ID" value="RLN45155.1"/>
    <property type="molecule type" value="Genomic_DNA"/>
</dbReference>
<protein>
    <recommendedName>
        <fullName evidence="2">PX domain-containing protein</fullName>
    </recommendedName>
</protein>
<dbReference type="OrthoDB" id="115190at2759"/>
<comment type="caution">
    <text evidence="4">The sequence shown here is derived from an EMBL/GenBank/DDBJ whole genome shotgun (WGS) entry which is preliminary data.</text>
</comment>
<dbReference type="SUPFAM" id="SSF64268">
    <property type="entry name" value="PX domain"/>
    <property type="match status" value="1"/>
</dbReference>
<organism evidence="4 5">
    <name type="scientific">Phytophthora kernoviae</name>
    <dbReference type="NCBI Taxonomy" id="325452"/>
    <lineage>
        <taxon>Eukaryota</taxon>
        <taxon>Sar</taxon>
        <taxon>Stramenopiles</taxon>
        <taxon>Oomycota</taxon>
        <taxon>Peronosporomycetes</taxon>
        <taxon>Peronosporales</taxon>
        <taxon>Peronosporaceae</taxon>
        <taxon>Phytophthora</taxon>
    </lineage>
</organism>
<feature type="compositionally biased region" description="Basic and acidic residues" evidence="1">
    <location>
        <begin position="1"/>
        <end position="15"/>
    </location>
</feature>
<evidence type="ECO:0000313" key="5">
    <source>
        <dbReference type="Proteomes" id="UP000277300"/>
    </source>
</evidence>
<name>A0A3F2RMC5_9STRA</name>
<dbReference type="InterPro" id="IPR001683">
    <property type="entry name" value="PX_dom"/>
</dbReference>
<evidence type="ECO:0000259" key="2">
    <source>
        <dbReference type="PROSITE" id="PS50195"/>
    </source>
</evidence>
<feature type="region of interest" description="Disordered" evidence="1">
    <location>
        <begin position="82"/>
        <end position="106"/>
    </location>
</feature>
<dbReference type="PROSITE" id="PS50195">
    <property type="entry name" value="PX"/>
    <property type="match status" value="1"/>
</dbReference>
<sequence>MANASERRDQLRHLNDSLVSGSLSRQEYDELLPFVASPIASNTQQDAPVATTATANTTNPTTNQSDDTAFTAALAQAQYPWDSVAPPSNTQRNVRFADNGEPADPVPEPDPISIPRAAPMSTQHTQTLATSEGSTCEVFVMCCRWQPRTSESLSPQGQQSEATWYVSQRFSQFEKLHKVLKKRLSRSSSAMMPPFPAKYHFTDRLEKRKQGLAAYIPRLLEMCAHLPHAQPAPELDEFLDVSHQIQLYRSRRSFVAATPANVGPDLLRQSDASTSTAATSESSHFPAFSGPVMLPVTQPQPSPMDEMELAQAEGAVRLLTEAVRRVRGDVRGDGTVQHHLDVCVQLAPALQCSADLDNPFANTDLIPRAMQCQEDLQQVVALYNDALLAASELVPAGQIQVQAQQVQQPEQEPLPHVQPMPMRNVVPASAA</sequence>
<dbReference type="AlphaFoldDB" id="A0A3F2RMC5"/>
<feature type="domain" description="PX" evidence="2">
    <location>
        <begin position="117"/>
        <end position="246"/>
    </location>
</feature>
<dbReference type="SMART" id="SM00312">
    <property type="entry name" value="PX"/>
    <property type="match status" value="1"/>
</dbReference>
<feature type="region of interest" description="Disordered" evidence="1">
    <location>
        <begin position="405"/>
        <end position="431"/>
    </location>
</feature>
<evidence type="ECO:0000313" key="4">
    <source>
        <dbReference type="EMBL" id="RLN60418.1"/>
    </source>
</evidence>
<dbReference type="Proteomes" id="UP000277300">
    <property type="component" value="Unassembled WGS sequence"/>
</dbReference>
<dbReference type="CDD" id="cd06093">
    <property type="entry name" value="PX_domain"/>
    <property type="match status" value="1"/>
</dbReference>
<dbReference type="Gene3D" id="3.30.1520.10">
    <property type="entry name" value="Phox-like domain"/>
    <property type="match status" value="1"/>
</dbReference>
<gene>
    <name evidence="3" type="ORF">BBJ29_003332</name>
    <name evidence="4" type="ORF">BBP00_00006004</name>
</gene>
<dbReference type="InterPro" id="IPR036871">
    <property type="entry name" value="PX_dom_sf"/>
</dbReference>
<dbReference type="EMBL" id="MBDO02000190">
    <property type="protein sequence ID" value="RLN60418.1"/>
    <property type="molecule type" value="Genomic_DNA"/>
</dbReference>
<feature type="region of interest" description="Disordered" evidence="1">
    <location>
        <begin position="1"/>
        <end position="23"/>
    </location>
</feature>
<dbReference type="GO" id="GO:0035091">
    <property type="term" value="F:phosphatidylinositol binding"/>
    <property type="evidence" value="ECO:0007669"/>
    <property type="project" value="InterPro"/>
</dbReference>
<dbReference type="Proteomes" id="UP000284657">
    <property type="component" value="Unassembled WGS sequence"/>
</dbReference>
<evidence type="ECO:0000313" key="6">
    <source>
        <dbReference type="Proteomes" id="UP000284657"/>
    </source>
</evidence>
<accession>A0A3F2RMC5</accession>
<feature type="compositionally biased region" description="Low complexity" evidence="1">
    <location>
        <begin position="405"/>
        <end position="419"/>
    </location>
</feature>
<reference evidence="5 6" key="1">
    <citation type="submission" date="2018-07" db="EMBL/GenBank/DDBJ databases">
        <title>Genome sequencing of oomycete isolates from Chile give support for New Zealand origin for Phytophthora kernoviae and make available the first Nothophytophthora sp. genome.</title>
        <authorList>
            <person name="Studholme D.J."/>
            <person name="Sanfuentes E."/>
            <person name="Panda P."/>
            <person name="Hill R."/>
            <person name="Sambles C."/>
            <person name="Grant M."/>
            <person name="Williams N.M."/>
            <person name="Mcdougal R.L."/>
        </authorList>
    </citation>
    <scope>NUCLEOTIDE SEQUENCE [LARGE SCALE GENOMIC DNA]</scope>
    <source>
        <strain evidence="4">Chile6</strain>
        <strain evidence="3">Chile7</strain>
    </source>
</reference>
<dbReference type="Pfam" id="PF00787">
    <property type="entry name" value="PX"/>
    <property type="match status" value="1"/>
</dbReference>
<evidence type="ECO:0000313" key="3">
    <source>
        <dbReference type="EMBL" id="RLN45155.1"/>
    </source>
</evidence>